<dbReference type="Pfam" id="PF00498">
    <property type="entry name" value="FHA"/>
    <property type="match status" value="1"/>
</dbReference>
<gene>
    <name evidence="3" type="ORF">ACFFR3_47975</name>
</gene>
<dbReference type="InterPro" id="IPR008984">
    <property type="entry name" value="SMAD_FHA_dom_sf"/>
</dbReference>
<accession>A0ABV5P480</accession>
<dbReference type="InterPro" id="IPR000253">
    <property type="entry name" value="FHA_dom"/>
</dbReference>
<dbReference type="PROSITE" id="PS50006">
    <property type="entry name" value="FHA_DOMAIN"/>
    <property type="match status" value="1"/>
</dbReference>
<comment type="caution">
    <text evidence="3">The sequence shown here is derived from an EMBL/GenBank/DDBJ whole genome shotgun (WGS) entry which is preliminary data.</text>
</comment>
<protein>
    <submittedName>
        <fullName evidence="3">FHA domain-containing protein</fullName>
    </submittedName>
</protein>
<evidence type="ECO:0000259" key="2">
    <source>
        <dbReference type="PROSITE" id="PS50006"/>
    </source>
</evidence>
<evidence type="ECO:0000256" key="1">
    <source>
        <dbReference type="ARBA" id="ARBA00022553"/>
    </source>
</evidence>
<keyword evidence="1" id="KW-0597">Phosphoprotein</keyword>
<reference evidence="3 4" key="1">
    <citation type="submission" date="2024-09" db="EMBL/GenBank/DDBJ databases">
        <authorList>
            <person name="Sun Q."/>
            <person name="Mori K."/>
        </authorList>
    </citation>
    <scope>NUCLEOTIDE SEQUENCE [LARGE SCALE GENOMIC DNA]</scope>
    <source>
        <strain evidence="3 4">JCM 3324</strain>
    </source>
</reference>
<organism evidence="3 4">
    <name type="scientific">Nonomuraea salmonea</name>
    <dbReference type="NCBI Taxonomy" id="46181"/>
    <lineage>
        <taxon>Bacteria</taxon>
        <taxon>Bacillati</taxon>
        <taxon>Actinomycetota</taxon>
        <taxon>Actinomycetes</taxon>
        <taxon>Streptosporangiales</taxon>
        <taxon>Streptosporangiaceae</taxon>
        <taxon>Nonomuraea</taxon>
    </lineage>
</organism>
<feature type="domain" description="FHA" evidence="2">
    <location>
        <begin position="249"/>
        <end position="307"/>
    </location>
</feature>
<keyword evidence="4" id="KW-1185">Reference proteome</keyword>
<name>A0ABV5P480_9ACTN</name>
<evidence type="ECO:0000313" key="3">
    <source>
        <dbReference type="EMBL" id="MFB9477282.1"/>
    </source>
</evidence>
<dbReference type="SUPFAM" id="SSF49879">
    <property type="entry name" value="SMAD/FHA domain"/>
    <property type="match status" value="1"/>
</dbReference>
<sequence length="371" mass="40211">MKVVGAAVDVSNVCWSPRIDPLGRQEPLLSRLDLVRQAWQRLHGDTAPLTLIGDLSLLHQLSQQDADRCLQLVDSGDLNLVSYADPDILALAQDKGLHVISADQFIDHRRAHPWIVTAPERFLTWTQESDGLRLVPSGIRAVPQQEMSRREEAKELGYQFKIDVRRSSHKRVLRSEWRCTTLSCLEAMSSPDRLLSWPKLGPGGAVLCPSCAQPLEELGSRGLTVVIVIADRDTGQELLRFPMGENGAIVIGRGSLPYGINLAASGLPFSRAAGRVSRQHVQLQVTASAKGARVTAVDLGSKNGTAVKRFGSPAERRLAHGEQVFVGDKDELVLAGGVVVRQSGQRFFSGSPLAPDLDDSGGFATSTAHEG</sequence>
<dbReference type="Proteomes" id="UP001589568">
    <property type="component" value="Unassembled WGS sequence"/>
</dbReference>
<evidence type="ECO:0000313" key="4">
    <source>
        <dbReference type="Proteomes" id="UP001589568"/>
    </source>
</evidence>
<dbReference type="Gene3D" id="2.60.200.20">
    <property type="match status" value="1"/>
</dbReference>
<dbReference type="RefSeq" id="WP_345406173.1">
    <property type="nucleotide sequence ID" value="NZ_BAAAXS010000001.1"/>
</dbReference>
<dbReference type="EMBL" id="JBHMCF010000061">
    <property type="protein sequence ID" value="MFB9477282.1"/>
    <property type="molecule type" value="Genomic_DNA"/>
</dbReference>
<proteinExistence type="predicted"/>